<evidence type="ECO:0000313" key="2">
    <source>
        <dbReference type="WBParaSite" id="PS1159_v2.g22601.t1"/>
    </source>
</evidence>
<proteinExistence type="predicted"/>
<organism evidence="1 2">
    <name type="scientific">Panagrolaimus sp. PS1159</name>
    <dbReference type="NCBI Taxonomy" id="55785"/>
    <lineage>
        <taxon>Eukaryota</taxon>
        <taxon>Metazoa</taxon>
        <taxon>Ecdysozoa</taxon>
        <taxon>Nematoda</taxon>
        <taxon>Chromadorea</taxon>
        <taxon>Rhabditida</taxon>
        <taxon>Tylenchina</taxon>
        <taxon>Panagrolaimomorpha</taxon>
        <taxon>Panagrolaimoidea</taxon>
        <taxon>Panagrolaimidae</taxon>
        <taxon>Panagrolaimus</taxon>
    </lineage>
</organism>
<name>A0AC35G1S3_9BILA</name>
<reference evidence="2" key="1">
    <citation type="submission" date="2022-11" db="UniProtKB">
        <authorList>
            <consortium name="WormBaseParasite"/>
        </authorList>
    </citation>
    <scope>IDENTIFICATION</scope>
</reference>
<dbReference type="Proteomes" id="UP000887580">
    <property type="component" value="Unplaced"/>
</dbReference>
<evidence type="ECO:0000313" key="1">
    <source>
        <dbReference type="Proteomes" id="UP000887580"/>
    </source>
</evidence>
<sequence length="537" mass="60736">MQLTVEPIIFLVYLGWIFGNTIQSPGMYRRICEMYYSNDPYVNCYHIDDSKIENKVQQHSAEWSLYNSLAYLIPAIIADTILGAFGDKYGRQMNILLGIAGIAISEYSYSVALSYDVAAPYWITTVVGIFTGFTGYIAMVPVSCNAYLADITDDPQLLTIRSGIFSVAQSIASVFGGVVAALVNGISIPLAVDIEILMYIFAFIYTFWRIPQKPNIHELERRSRVSTLTSNTSNIYSVRTFFVELWHLLKIGFRTYVRRRIGHRRAFMFITAITLMVTYTTSVETRMSQVINSFVFRRTGDDGLNWDSSDLGYWNGVGFLILIIGTLLGLFVFKKILHLRETTIIIIAIISSSIRTAIIAFATEDWQMYVANVAGLFGGLVQPAVVSFIVQIVPNEEVGRAFSLFGIGGDLSFIIANVVYSNIYRLTIDWFPGFLFLFITFIQALICLAMIWVHFQAVKEGVFIRPEPPRDIQRAISEIGSEGGNQREIPLQLKPKRKRGKEPLSIYEHAMERGRMKNLQPIWGSHENVRDHSGSFY</sequence>
<dbReference type="WBParaSite" id="PS1159_v2.g22601.t1">
    <property type="protein sequence ID" value="PS1159_v2.g22601.t1"/>
    <property type="gene ID" value="PS1159_v2.g22601"/>
</dbReference>
<accession>A0AC35G1S3</accession>
<protein>
    <submittedName>
        <fullName evidence="2">Major facilitator superfamily (MFS) profile domain-containing protein</fullName>
    </submittedName>
</protein>